<keyword evidence="1" id="KW-0378">Hydrolase</keyword>
<evidence type="ECO:0000259" key="3">
    <source>
        <dbReference type="Pfam" id="PF07859"/>
    </source>
</evidence>
<evidence type="ECO:0000313" key="5">
    <source>
        <dbReference type="Proteomes" id="UP000016088"/>
    </source>
</evidence>
<gene>
    <name evidence="4" type="ORF">SOCG_01116</name>
</gene>
<dbReference type="InterPro" id="IPR029058">
    <property type="entry name" value="AB_hydrolase_fold"/>
</dbReference>
<feature type="domain" description="Alpha/beta hydrolase fold-3" evidence="3">
    <location>
        <begin position="94"/>
        <end position="300"/>
    </location>
</feature>
<dbReference type="VEuPathDB" id="FungiDB:SOCG_01116"/>
<dbReference type="RefSeq" id="XP_013018990.1">
    <property type="nucleotide sequence ID" value="XM_013163536.1"/>
</dbReference>
<dbReference type="Pfam" id="PF07859">
    <property type="entry name" value="Abhydrolase_3"/>
    <property type="match status" value="1"/>
</dbReference>
<evidence type="ECO:0000256" key="1">
    <source>
        <dbReference type="ARBA" id="ARBA00022801"/>
    </source>
</evidence>
<dbReference type="Proteomes" id="UP000016088">
    <property type="component" value="Unassembled WGS sequence"/>
</dbReference>
<accession>S9PW86</accession>
<dbReference type="Gene3D" id="3.40.50.1820">
    <property type="entry name" value="alpha/beta hydrolase"/>
    <property type="match status" value="1"/>
</dbReference>
<dbReference type="InterPro" id="IPR050300">
    <property type="entry name" value="GDXG_lipolytic_enzyme"/>
</dbReference>
<dbReference type="PANTHER" id="PTHR48081:SF8">
    <property type="entry name" value="ALPHA_BETA HYDROLASE FOLD-3 DOMAIN-CONTAINING PROTEIN-RELATED"/>
    <property type="match status" value="1"/>
</dbReference>
<keyword evidence="5" id="KW-1185">Reference proteome</keyword>
<evidence type="ECO:0000256" key="2">
    <source>
        <dbReference type="SAM" id="MobiDB-lite"/>
    </source>
</evidence>
<dbReference type="InterPro" id="IPR013094">
    <property type="entry name" value="AB_hydrolase_3"/>
</dbReference>
<evidence type="ECO:0000313" key="4">
    <source>
        <dbReference type="EMBL" id="EPX73366.1"/>
    </source>
</evidence>
<dbReference type="OMA" id="QWLIYPR"/>
<dbReference type="OrthoDB" id="408631at2759"/>
<dbReference type="EMBL" id="KE503207">
    <property type="protein sequence ID" value="EPX73366.1"/>
    <property type="molecule type" value="Genomic_DNA"/>
</dbReference>
<feature type="region of interest" description="Disordered" evidence="2">
    <location>
        <begin position="1"/>
        <end position="20"/>
    </location>
</feature>
<protein>
    <submittedName>
        <fullName evidence="4">Acetyl esterase</fullName>
    </submittedName>
</protein>
<dbReference type="AlphaFoldDB" id="S9PW86"/>
<dbReference type="HOGENOM" id="CLU_012494_6_4_1"/>
<dbReference type="GeneID" id="25030100"/>
<dbReference type="SUPFAM" id="SSF53474">
    <property type="entry name" value="alpha/beta-Hydrolases"/>
    <property type="match status" value="1"/>
</dbReference>
<reference evidence="4 5" key="1">
    <citation type="journal article" date="2011" name="Science">
        <title>Comparative functional genomics of the fission yeasts.</title>
        <authorList>
            <person name="Rhind N."/>
            <person name="Chen Z."/>
            <person name="Yassour M."/>
            <person name="Thompson D.A."/>
            <person name="Haas B.J."/>
            <person name="Habib N."/>
            <person name="Wapinski I."/>
            <person name="Roy S."/>
            <person name="Lin M.F."/>
            <person name="Heiman D.I."/>
            <person name="Young S.K."/>
            <person name="Furuya K."/>
            <person name="Guo Y."/>
            <person name="Pidoux A."/>
            <person name="Chen H.M."/>
            <person name="Robbertse B."/>
            <person name="Goldberg J.M."/>
            <person name="Aoki K."/>
            <person name="Bayne E.H."/>
            <person name="Berlin A.M."/>
            <person name="Desjardins C.A."/>
            <person name="Dobbs E."/>
            <person name="Dukaj L."/>
            <person name="Fan L."/>
            <person name="FitzGerald M.G."/>
            <person name="French C."/>
            <person name="Gujja S."/>
            <person name="Hansen K."/>
            <person name="Keifenheim D."/>
            <person name="Levin J.Z."/>
            <person name="Mosher R.A."/>
            <person name="Mueller C.A."/>
            <person name="Pfiffner J."/>
            <person name="Priest M."/>
            <person name="Russ C."/>
            <person name="Smialowska A."/>
            <person name="Swoboda P."/>
            <person name="Sykes S.M."/>
            <person name="Vaughn M."/>
            <person name="Vengrova S."/>
            <person name="Yoder R."/>
            <person name="Zeng Q."/>
            <person name="Allshire R."/>
            <person name="Baulcombe D."/>
            <person name="Birren B.W."/>
            <person name="Brown W."/>
            <person name="Ekwall K."/>
            <person name="Kellis M."/>
            <person name="Leatherwood J."/>
            <person name="Levin H."/>
            <person name="Margalit H."/>
            <person name="Martienssen R."/>
            <person name="Nieduszynski C.A."/>
            <person name="Spatafora J.W."/>
            <person name="Friedman N."/>
            <person name="Dalgaard J.Z."/>
            <person name="Baumann P."/>
            <person name="Niki H."/>
            <person name="Regev A."/>
            <person name="Nusbaum C."/>
        </authorList>
    </citation>
    <scope>NUCLEOTIDE SEQUENCE [LARGE SCALE GENOMIC DNA]</scope>
    <source>
        <strain evidence="5">yFS286</strain>
    </source>
</reference>
<name>S9PW86_SCHOY</name>
<dbReference type="eggNOG" id="KOG1515">
    <property type="taxonomic scope" value="Eukaryota"/>
</dbReference>
<sequence>MPGASQIFTRDNLPTKVERGTKDSELAGWMSRHGPVLGSHQPLEVQRSEHDAFVTKNPYKIGKIEHLGLSGPHGTIPVRVYHASKPGPAHGAALVYLHGGGYTVGTLDQFDNAMRIFSEISGCQVYNVDYKLAPEYKWPTQMNEGEYVVRWLFKNAKDRGVDEKRIAIGGDSAGGNMTCSITQKLRNEGGPKVALQIPIYPETKMPFETKAAVENRVGEYVETAGVFSFLWHLLPPSVDYTQPYVTPLNAKDFSNLPRALVINDGFDMLRDVAHEYARKLAAAGNDLVYIYNDDLPHGFIQMAPFAKRCLEATEEIAHYIGKLLKA</sequence>
<proteinExistence type="predicted"/>
<dbReference type="PANTHER" id="PTHR48081">
    <property type="entry name" value="AB HYDROLASE SUPERFAMILY PROTEIN C4A8.06C"/>
    <property type="match status" value="1"/>
</dbReference>
<organism evidence="4 5">
    <name type="scientific">Schizosaccharomyces octosporus (strain yFS286)</name>
    <name type="common">Fission yeast</name>
    <name type="synonym">Octosporomyces octosporus</name>
    <dbReference type="NCBI Taxonomy" id="483514"/>
    <lineage>
        <taxon>Eukaryota</taxon>
        <taxon>Fungi</taxon>
        <taxon>Dikarya</taxon>
        <taxon>Ascomycota</taxon>
        <taxon>Taphrinomycotina</taxon>
        <taxon>Schizosaccharomycetes</taxon>
        <taxon>Schizosaccharomycetales</taxon>
        <taxon>Schizosaccharomycetaceae</taxon>
        <taxon>Schizosaccharomyces</taxon>
    </lineage>
</organism>
<dbReference type="GO" id="GO:0016787">
    <property type="term" value="F:hydrolase activity"/>
    <property type="evidence" value="ECO:0007669"/>
    <property type="project" value="UniProtKB-KW"/>
</dbReference>